<dbReference type="GO" id="GO:0004930">
    <property type="term" value="F:G protein-coupled receptor activity"/>
    <property type="evidence" value="ECO:0007669"/>
    <property type="project" value="UniProtKB-KW"/>
</dbReference>
<dbReference type="InterPro" id="IPR000276">
    <property type="entry name" value="GPCR_Rhodpsn"/>
</dbReference>
<comment type="caution">
    <text evidence="14">The sequence shown here is derived from an EMBL/GenBank/DDBJ whole genome shotgun (WGS) entry which is preliminary data.</text>
</comment>
<organism evidence="14 15">
    <name type="scientific">Dinothrombium tinctorium</name>
    <dbReference type="NCBI Taxonomy" id="1965070"/>
    <lineage>
        <taxon>Eukaryota</taxon>
        <taxon>Metazoa</taxon>
        <taxon>Ecdysozoa</taxon>
        <taxon>Arthropoda</taxon>
        <taxon>Chelicerata</taxon>
        <taxon>Arachnida</taxon>
        <taxon>Acari</taxon>
        <taxon>Acariformes</taxon>
        <taxon>Trombidiformes</taxon>
        <taxon>Prostigmata</taxon>
        <taxon>Anystina</taxon>
        <taxon>Parasitengona</taxon>
        <taxon>Trombidioidea</taxon>
        <taxon>Trombidiidae</taxon>
        <taxon>Dinothrombium</taxon>
    </lineage>
</organism>
<feature type="transmembrane region" description="Helical" evidence="12">
    <location>
        <begin position="174"/>
        <end position="195"/>
    </location>
</feature>
<keyword evidence="10 11" id="KW-0807">Transducer</keyword>
<dbReference type="Gene3D" id="1.20.1070.10">
    <property type="entry name" value="Rhodopsin 7-helix transmembrane proteins"/>
    <property type="match status" value="1"/>
</dbReference>
<keyword evidence="9 11" id="KW-0675">Receptor</keyword>
<dbReference type="PANTHER" id="PTHR24248:SF185">
    <property type="entry name" value="DOPAMINE RECEPTOR 2"/>
    <property type="match status" value="1"/>
</dbReference>
<evidence type="ECO:0000313" key="15">
    <source>
        <dbReference type="Proteomes" id="UP000285301"/>
    </source>
</evidence>
<dbReference type="FunFam" id="1.20.1070.10:FF:000523">
    <property type="entry name" value="5-hydroxytryptamine receptor 2B"/>
    <property type="match status" value="1"/>
</dbReference>
<name>A0A443R4S4_9ACAR</name>
<dbReference type="PROSITE" id="PS50262">
    <property type="entry name" value="G_PROTEIN_RECEP_F1_2"/>
    <property type="match status" value="1"/>
</dbReference>
<evidence type="ECO:0000313" key="14">
    <source>
        <dbReference type="EMBL" id="RWS10258.1"/>
    </source>
</evidence>
<evidence type="ECO:0000256" key="3">
    <source>
        <dbReference type="ARBA" id="ARBA00022475"/>
    </source>
</evidence>
<evidence type="ECO:0000256" key="4">
    <source>
        <dbReference type="ARBA" id="ARBA00022692"/>
    </source>
</evidence>
<feature type="transmembrane region" description="Helical" evidence="12">
    <location>
        <begin position="382"/>
        <end position="403"/>
    </location>
</feature>
<evidence type="ECO:0000256" key="2">
    <source>
        <dbReference type="ARBA" id="ARBA00010663"/>
    </source>
</evidence>
<evidence type="ECO:0000256" key="8">
    <source>
        <dbReference type="ARBA" id="ARBA00023157"/>
    </source>
</evidence>
<sequence length="466" mass="52389">MNYNSTWAQSPILTNPESLESISNSTLIHLSACISSNKTETDEFLDNYTRNTFIVESTSEQIFAFNSSPNLIIDRNNTNDTEDFGTTLVIQPDLKIHYPILACFLALICFLIVFGNVLVMIAIKKERYLHTVTNYFIASLAAADCLVGLIVMPTSVVHEVMNKWWIFGEDWCDLWHSFDVLASTASILNLCVISLDRYWAITDPITYPAKMTPNRATLLITIVWTMSSIISFPAILWWRATSTRPPNSYQCNWTDDIRYLVFSSIVSFYAPLSVMLFVYFRIYRAAVEQTRSMQLGTKQIQSADGGEAIVTLRIHRGGAMGPPVKAKYSGDGGSSDEQSDFISIDENGIDARHASMHNRNVKSFSMGRKFAKLAKERKAAKTLGIVMGVFILCWLPFFITNVLRGICEECLSKNADLVHSIVTWLAKILGELLKRYYVAVTNTQIVVVELSNTPDTVSVKTHLDRS</sequence>
<evidence type="ECO:0000256" key="7">
    <source>
        <dbReference type="ARBA" id="ARBA00023136"/>
    </source>
</evidence>
<dbReference type="EMBL" id="NCKU01002162">
    <property type="protein sequence ID" value="RWS10258.1"/>
    <property type="molecule type" value="Genomic_DNA"/>
</dbReference>
<comment type="similarity">
    <text evidence="2 11">Belongs to the G-protein coupled receptor 1 family.</text>
</comment>
<reference evidence="14 15" key="1">
    <citation type="journal article" date="2018" name="Gigascience">
        <title>Genomes of trombidid mites reveal novel predicted allergens and laterally-transferred genes associated with secondary metabolism.</title>
        <authorList>
            <person name="Dong X."/>
            <person name="Chaisiri K."/>
            <person name="Xia D."/>
            <person name="Armstrong S.D."/>
            <person name="Fang Y."/>
            <person name="Donnelly M.J."/>
            <person name="Kadowaki T."/>
            <person name="McGarry J.W."/>
            <person name="Darby A.C."/>
            <person name="Makepeace B.L."/>
        </authorList>
    </citation>
    <scope>NUCLEOTIDE SEQUENCE [LARGE SCALE GENOMIC DNA]</scope>
    <source>
        <strain evidence="14">UoL-WK</strain>
    </source>
</reference>
<proteinExistence type="inferred from homology"/>
<protein>
    <submittedName>
        <fullName evidence="14">Dopamine receptor 2-like protein</fullName>
    </submittedName>
</protein>
<evidence type="ECO:0000256" key="6">
    <source>
        <dbReference type="ARBA" id="ARBA00023040"/>
    </source>
</evidence>
<evidence type="ECO:0000256" key="11">
    <source>
        <dbReference type="RuleBase" id="RU000688"/>
    </source>
</evidence>
<keyword evidence="3" id="KW-1003">Cell membrane</keyword>
<evidence type="ECO:0000256" key="12">
    <source>
        <dbReference type="SAM" id="Phobius"/>
    </source>
</evidence>
<dbReference type="PANTHER" id="PTHR24248">
    <property type="entry name" value="ADRENERGIC RECEPTOR-RELATED G-PROTEIN COUPLED RECEPTOR"/>
    <property type="match status" value="1"/>
</dbReference>
<dbReference type="STRING" id="1965070.A0A443R4S4"/>
<feature type="transmembrane region" description="Helical" evidence="12">
    <location>
        <begin position="216"/>
        <end position="239"/>
    </location>
</feature>
<feature type="non-terminal residue" evidence="14">
    <location>
        <position position="466"/>
    </location>
</feature>
<evidence type="ECO:0000256" key="9">
    <source>
        <dbReference type="ARBA" id="ARBA00023170"/>
    </source>
</evidence>
<accession>A0A443R4S4</accession>
<feature type="transmembrane region" description="Helical" evidence="12">
    <location>
        <begin position="259"/>
        <end position="283"/>
    </location>
</feature>
<dbReference type="SUPFAM" id="SSF81321">
    <property type="entry name" value="Family A G protein-coupled receptor-like"/>
    <property type="match status" value="1"/>
</dbReference>
<feature type="transmembrane region" description="Helical" evidence="12">
    <location>
        <begin position="96"/>
        <end position="123"/>
    </location>
</feature>
<keyword evidence="5 12" id="KW-1133">Transmembrane helix</keyword>
<keyword evidence="4 11" id="KW-0812">Transmembrane</keyword>
<dbReference type="Proteomes" id="UP000285301">
    <property type="component" value="Unassembled WGS sequence"/>
</dbReference>
<keyword evidence="6 11" id="KW-0297">G-protein coupled receptor</keyword>
<feature type="domain" description="G-protein coupled receptors family 1 profile" evidence="13">
    <location>
        <begin position="115"/>
        <end position="437"/>
    </location>
</feature>
<keyword evidence="15" id="KW-1185">Reference proteome</keyword>
<dbReference type="Pfam" id="PF00001">
    <property type="entry name" value="7tm_1"/>
    <property type="match status" value="1"/>
</dbReference>
<dbReference type="PROSITE" id="PS00237">
    <property type="entry name" value="G_PROTEIN_RECEP_F1_1"/>
    <property type="match status" value="1"/>
</dbReference>
<evidence type="ECO:0000256" key="5">
    <source>
        <dbReference type="ARBA" id="ARBA00022989"/>
    </source>
</evidence>
<evidence type="ECO:0000256" key="1">
    <source>
        <dbReference type="ARBA" id="ARBA00004651"/>
    </source>
</evidence>
<keyword evidence="7 12" id="KW-0472">Membrane</keyword>
<dbReference type="AlphaFoldDB" id="A0A443R4S4"/>
<dbReference type="GO" id="GO:0071880">
    <property type="term" value="P:adenylate cyclase-activating adrenergic receptor signaling pathway"/>
    <property type="evidence" value="ECO:0007669"/>
    <property type="project" value="TreeGrafter"/>
</dbReference>
<evidence type="ECO:0000256" key="10">
    <source>
        <dbReference type="ARBA" id="ARBA00023224"/>
    </source>
</evidence>
<keyword evidence="8" id="KW-1015">Disulfide bond</keyword>
<dbReference type="PRINTS" id="PR00237">
    <property type="entry name" value="GPCRRHODOPSN"/>
</dbReference>
<gene>
    <name evidence="14" type="ORF">B4U79_02942</name>
</gene>
<feature type="transmembrane region" description="Helical" evidence="12">
    <location>
        <begin position="135"/>
        <end position="154"/>
    </location>
</feature>
<dbReference type="InterPro" id="IPR017452">
    <property type="entry name" value="GPCR_Rhodpsn_7TM"/>
</dbReference>
<dbReference type="GO" id="GO:0043410">
    <property type="term" value="P:positive regulation of MAPK cascade"/>
    <property type="evidence" value="ECO:0007669"/>
    <property type="project" value="TreeGrafter"/>
</dbReference>
<dbReference type="GO" id="GO:0005886">
    <property type="term" value="C:plasma membrane"/>
    <property type="evidence" value="ECO:0007669"/>
    <property type="project" value="UniProtKB-SubCell"/>
</dbReference>
<comment type="subcellular location">
    <subcellularLocation>
        <location evidence="1">Cell membrane</location>
        <topology evidence="1">Multi-pass membrane protein</topology>
    </subcellularLocation>
</comment>
<evidence type="ECO:0000259" key="13">
    <source>
        <dbReference type="PROSITE" id="PS50262"/>
    </source>
</evidence>
<dbReference type="OrthoDB" id="6508235at2759"/>